<sequence length="47" mass="5188">DFELKKGAEPKDKGIVSRSLKSRITTRKEGALSPLSLPLVTDVHLKQ</sequence>
<proteinExistence type="predicted"/>
<organism evidence="1 2">
    <name type="scientific">Gulo gulo</name>
    <name type="common">Wolverine</name>
    <name type="synonym">Gluton</name>
    <dbReference type="NCBI Taxonomy" id="48420"/>
    <lineage>
        <taxon>Eukaryota</taxon>
        <taxon>Metazoa</taxon>
        <taxon>Chordata</taxon>
        <taxon>Craniata</taxon>
        <taxon>Vertebrata</taxon>
        <taxon>Euteleostomi</taxon>
        <taxon>Mammalia</taxon>
        <taxon>Eutheria</taxon>
        <taxon>Laurasiatheria</taxon>
        <taxon>Carnivora</taxon>
        <taxon>Caniformia</taxon>
        <taxon>Musteloidea</taxon>
        <taxon>Mustelidae</taxon>
        <taxon>Guloninae</taxon>
        <taxon>Gulo</taxon>
    </lineage>
</organism>
<keyword evidence="2" id="KW-1185">Reference proteome</keyword>
<reference evidence="1 2" key="1">
    <citation type="submission" date="2018-10" db="EMBL/GenBank/DDBJ databases">
        <authorList>
            <person name="Ekblom R."/>
            <person name="Jareborg N."/>
        </authorList>
    </citation>
    <scope>NUCLEOTIDE SEQUENCE [LARGE SCALE GENOMIC DNA]</scope>
    <source>
        <tissue evidence="1">Muscle</tissue>
    </source>
</reference>
<gene>
    <name evidence="1" type="ORF">BN2614_LOCUS3</name>
</gene>
<accession>A0A9X9MDG7</accession>
<name>A0A9X9MDG7_GULGU</name>
<evidence type="ECO:0000313" key="2">
    <source>
        <dbReference type="Proteomes" id="UP000269945"/>
    </source>
</evidence>
<evidence type="ECO:0000313" key="1">
    <source>
        <dbReference type="EMBL" id="VCX42472.1"/>
    </source>
</evidence>
<comment type="caution">
    <text evidence="1">The sequence shown here is derived from an EMBL/GenBank/DDBJ whole genome shotgun (WGS) entry which is preliminary data.</text>
</comment>
<protein>
    <submittedName>
        <fullName evidence="1">Uncharacterized protein</fullName>
    </submittedName>
</protein>
<dbReference type="EMBL" id="CYRY02046703">
    <property type="protein sequence ID" value="VCX42472.1"/>
    <property type="molecule type" value="Genomic_DNA"/>
</dbReference>
<feature type="non-terminal residue" evidence="1">
    <location>
        <position position="47"/>
    </location>
</feature>
<dbReference type="Proteomes" id="UP000269945">
    <property type="component" value="Unassembled WGS sequence"/>
</dbReference>
<dbReference type="AlphaFoldDB" id="A0A9X9MDG7"/>